<dbReference type="AlphaFoldDB" id="A0A2H3B581"/>
<dbReference type="Proteomes" id="UP000218334">
    <property type="component" value="Unassembled WGS sequence"/>
</dbReference>
<sequence>MRTSVLKKLISAPTPLGPGAGTPLPPSSSSYTPSINSRSRSLEFRKPVCGPNKEHRGSVPPRNVSQTIATENRIGKWLYSET</sequence>
<organism evidence="2 3">
    <name type="scientific">Armillaria solidipes</name>
    <dbReference type="NCBI Taxonomy" id="1076256"/>
    <lineage>
        <taxon>Eukaryota</taxon>
        <taxon>Fungi</taxon>
        <taxon>Dikarya</taxon>
        <taxon>Basidiomycota</taxon>
        <taxon>Agaricomycotina</taxon>
        <taxon>Agaricomycetes</taxon>
        <taxon>Agaricomycetidae</taxon>
        <taxon>Agaricales</taxon>
        <taxon>Marasmiineae</taxon>
        <taxon>Physalacriaceae</taxon>
        <taxon>Armillaria</taxon>
    </lineage>
</organism>
<evidence type="ECO:0000256" key="1">
    <source>
        <dbReference type="SAM" id="MobiDB-lite"/>
    </source>
</evidence>
<feature type="compositionally biased region" description="Basic and acidic residues" evidence="1">
    <location>
        <begin position="40"/>
        <end position="57"/>
    </location>
</feature>
<feature type="compositionally biased region" description="Low complexity" evidence="1">
    <location>
        <begin position="27"/>
        <end position="39"/>
    </location>
</feature>
<accession>A0A2H3B581</accession>
<protein>
    <submittedName>
        <fullName evidence="2">Uncharacterized protein</fullName>
    </submittedName>
</protein>
<dbReference type="EMBL" id="KZ293442">
    <property type="protein sequence ID" value="PBK66059.1"/>
    <property type="molecule type" value="Genomic_DNA"/>
</dbReference>
<gene>
    <name evidence="2" type="ORF">ARMSODRAFT_960508</name>
</gene>
<feature type="region of interest" description="Disordered" evidence="1">
    <location>
        <begin position="1"/>
        <end position="67"/>
    </location>
</feature>
<keyword evidence="3" id="KW-1185">Reference proteome</keyword>
<name>A0A2H3B581_9AGAR</name>
<proteinExistence type="predicted"/>
<reference evidence="3" key="1">
    <citation type="journal article" date="2017" name="Nat. Ecol. Evol.">
        <title>Genome expansion and lineage-specific genetic innovations in the forest pathogenic fungi Armillaria.</title>
        <authorList>
            <person name="Sipos G."/>
            <person name="Prasanna A.N."/>
            <person name="Walter M.C."/>
            <person name="O'Connor E."/>
            <person name="Balint B."/>
            <person name="Krizsan K."/>
            <person name="Kiss B."/>
            <person name="Hess J."/>
            <person name="Varga T."/>
            <person name="Slot J."/>
            <person name="Riley R."/>
            <person name="Boka B."/>
            <person name="Rigling D."/>
            <person name="Barry K."/>
            <person name="Lee J."/>
            <person name="Mihaltcheva S."/>
            <person name="LaButti K."/>
            <person name="Lipzen A."/>
            <person name="Waldron R."/>
            <person name="Moloney N.M."/>
            <person name="Sperisen C."/>
            <person name="Kredics L."/>
            <person name="Vagvoelgyi C."/>
            <person name="Patrignani A."/>
            <person name="Fitzpatrick D."/>
            <person name="Nagy I."/>
            <person name="Doyle S."/>
            <person name="Anderson J.B."/>
            <person name="Grigoriev I.V."/>
            <person name="Gueldener U."/>
            <person name="Muensterkoetter M."/>
            <person name="Nagy L.G."/>
        </authorList>
    </citation>
    <scope>NUCLEOTIDE SEQUENCE [LARGE SCALE GENOMIC DNA]</scope>
    <source>
        <strain evidence="3">28-4</strain>
    </source>
</reference>
<evidence type="ECO:0000313" key="2">
    <source>
        <dbReference type="EMBL" id="PBK66059.1"/>
    </source>
</evidence>
<evidence type="ECO:0000313" key="3">
    <source>
        <dbReference type="Proteomes" id="UP000218334"/>
    </source>
</evidence>